<dbReference type="Proteomes" id="UP001221217">
    <property type="component" value="Unassembled WGS sequence"/>
</dbReference>
<sequence>MNLESELQKAQNMYKENKKLIEKLKRWKRKDLDELFIAAHEEVFAALDCRKCGNCCKDLGPKVNNRDIERIGKFINMRAGKVRNNYLDVDEDNDFVFNRMPCPFLKEENFCSIYEARPRACAEYPHTGYPNMQKRLNLTLRNSTICPGVYRILNLIRPEVMD</sequence>
<dbReference type="Pfam" id="PF03692">
    <property type="entry name" value="CxxCxxCC"/>
    <property type="match status" value="1"/>
</dbReference>
<keyword evidence="1" id="KW-0175">Coiled coil</keyword>
<protein>
    <submittedName>
        <fullName evidence="2">YkgJ family cysteine cluster protein</fullName>
    </submittedName>
</protein>
<reference evidence="2 3" key="1">
    <citation type="submission" date="2022-12" db="EMBL/GenBank/DDBJ databases">
        <title>Metagenome assembled genome from gulf of manar.</title>
        <authorList>
            <person name="Kohli P."/>
            <person name="Pk S."/>
            <person name="Venkata Ramana C."/>
            <person name="Sasikala C."/>
        </authorList>
    </citation>
    <scope>NUCLEOTIDE SEQUENCE [LARGE SCALE GENOMIC DNA]</scope>
    <source>
        <strain evidence="2">JB008</strain>
    </source>
</reference>
<dbReference type="InterPro" id="IPR005358">
    <property type="entry name" value="Puta_zinc/iron-chelating_dom"/>
</dbReference>
<evidence type="ECO:0000313" key="2">
    <source>
        <dbReference type="EMBL" id="MDC7226099.1"/>
    </source>
</evidence>
<name>A0AAJ1MN78_9SPIO</name>
<evidence type="ECO:0000313" key="3">
    <source>
        <dbReference type="Proteomes" id="UP001221217"/>
    </source>
</evidence>
<dbReference type="EMBL" id="JAQQAL010000011">
    <property type="protein sequence ID" value="MDC7226099.1"/>
    <property type="molecule type" value="Genomic_DNA"/>
</dbReference>
<accession>A0AAJ1MN78</accession>
<comment type="caution">
    <text evidence="2">The sequence shown here is derived from an EMBL/GenBank/DDBJ whole genome shotgun (WGS) entry which is preliminary data.</text>
</comment>
<dbReference type="PANTHER" id="PTHR35866:SF1">
    <property type="entry name" value="YKGJ FAMILY CYSTEINE CLUSTER PROTEIN"/>
    <property type="match status" value="1"/>
</dbReference>
<gene>
    <name evidence="2" type="ORF">PQJ61_04970</name>
</gene>
<dbReference type="PANTHER" id="PTHR35866">
    <property type="entry name" value="PUTATIVE-RELATED"/>
    <property type="match status" value="1"/>
</dbReference>
<evidence type="ECO:0000256" key="1">
    <source>
        <dbReference type="SAM" id="Coils"/>
    </source>
</evidence>
<dbReference type="AlphaFoldDB" id="A0AAJ1MN78"/>
<proteinExistence type="predicted"/>
<organism evidence="2 3">
    <name type="scientific">Candidatus Thalassospirochaeta sargassi</name>
    <dbReference type="NCBI Taxonomy" id="3119039"/>
    <lineage>
        <taxon>Bacteria</taxon>
        <taxon>Pseudomonadati</taxon>
        <taxon>Spirochaetota</taxon>
        <taxon>Spirochaetia</taxon>
        <taxon>Spirochaetales</taxon>
        <taxon>Spirochaetaceae</taxon>
        <taxon>Candidatus Thalassospirochaeta</taxon>
    </lineage>
</organism>
<feature type="coiled-coil region" evidence="1">
    <location>
        <begin position="3"/>
        <end position="30"/>
    </location>
</feature>